<reference evidence="2 3" key="1">
    <citation type="submission" date="2018-10" db="EMBL/GenBank/DDBJ databases">
        <title>Marmoricola sp. 4Q3S-7 whole genome shotgun sequence.</title>
        <authorList>
            <person name="Li F."/>
        </authorList>
    </citation>
    <scope>NUCLEOTIDE SEQUENCE [LARGE SCALE GENOMIC DNA]</scope>
    <source>
        <strain evidence="2 3">4Q3S-7</strain>
    </source>
</reference>
<feature type="transmembrane region" description="Helical" evidence="1">
    <location>
        <begin position="190"/>
        <end position="212"/>
    </location>
</feature>
<proteinExistence type="predicted"/>
<feature type="transmembrane region" description="Helical" evidence="1">
    <location>
        <begin position="55"/>
        <end position="71"/>
    </location>
</feature>
<name>A0A3L8P2Z9_9ACTN</name>
<feature type="transmembrane region" description="Helical" evidence="1">
    <location>
        <begin position="416"/>
        <end position="439"/>
    </location>
</feature>
<accession>A0A3L8P2Z9</accession>
<organism evidence="2 3">
    <name type="scientific">Nocardioides mangrovicus</name>
    <dbReference type="NCBI Taxonomy" id="2478913"/>
    <lineage>
        <taxon>Bacteria</taxon>
        <taxon>Bacillati</taxon>
        <taxon>Actinomycetota</taxon>
        <taxon>Actinomycetes</taxon>
        <taxon>Propionibacteriales</taxon>
        <taxon>Nocardioidaceae</taxon>
        <taxon>Nocardioides</taxon>
    </lineage>
</organism>
<feature type="transmembrane region" description="Helical" evidence="1">
    <location>
        <begin position="117"/>
        <end position="136"/>
    </location>
</feature>
<feature type="transmembrane region" description="Helical" evidence="1">
    <location>
        <begin position="505"/>
        <end position="524"/>
    </location>
</feature>
<keyword evidence="1" id="KW-0812">Transmembrane</keyword>
<dbReference type="EMBL" id="RDBE01000007">
    <property type="protein sequence ID" value="RLV49357.1"/>
    <property type="molecule type" value="Genomic_DNA"/>
</dbReference>
<keyword evidence="1" id="KW-0472">Membrane</keyword>
<feature type="transmembrane region" description="Helical" evidence="1">
    <location>
        <begin position="338"/>
        <end position="354"/>
    </location>
</feature>
<evidence type="ECO:0000256" key="1">
    <source>
        <dbReference type="SAM" id="Phobius"/>
    </source>
</evidence>
<feature type="transmembrane region" description="Helical" evidence="1">
    <location>
        <begin position="471"/>
        <end position="493"/>
    </location>
</feature>
<protein>
    <recommendedName>
        <fullName evidence="4">Glycosyltransferase RgtA/B/C/D-like domain-containing protein</fullName>
    </recommendedName>
</protein>
<feature type="transmembrane region" description="Helical" evidence="1">
    <location>
        <begin position="91"/>
        <end position="110"/>
    </location>
</feature>
<evidence type="ECO:0000313" key="3">
    <source>
        <dbReference type="Proteomes" id="UP000281708"/>
    </source>
</evidence>
<keyword evidence="3" id="KW-1185">Reference proteome</keyword>
<feature type="transmembrane region" description="Helical" evidence="1">
    <location>
        <begin position="446"/>
        <end position="465"/>
    </location>
</feature>
<dbReference type="Proteomes" id="UP000281708">
    <property type="component" value="Unassembled WGS sequence"/>
</dbReference>
<dbReference type="AlphaFoldDB" id="A0A3L8P2Z9"/>
<feature type="transmembrane region" description="Helical" evidence="1">
    <location>
        <begin position="246"/>
        <end position="262"/>
    </location>
</feature>
<feature type="transmembrane region" description="Helical" evidence="1">
    <location>
        <begin position="361"/>
        <end position="381"/>
    </location>
</feature>
<keyword evidence="1" id="KW-1133">Transmembrane helix</keyword>
<gene>
    <name evidence="2" type="ORF">D9V37_12545</name>
</gene>
<comment type="caution">
    <text evidence="2">The sequence shown here is derived from an EMBL/GenBank/DDBJ whole genome shotgun (WGS) entry which is preliminary data.</text>
</comment>
<evidence type="ECO:0000313" key="2">
    <source>
        <dbReference type="EMBL" id="RLV49357.1"/>
    </source>
</evidence>
<sequence length="660" mass="72910">MLDEETSGQPGYGLREMFGAGGAEDRRRSATAWSTPRPSVVAAGPTRQRISRGNRWALGLSLLGTLSWVLACLRMDPTSYTDLGLVSATDGFFWVALTCAVAAFTCALRATRFRWPVALVSLLVIVAVLYATPSWIEGTPRVEAVYRHIGIADSFALNGTLQRHLDAYFNWPGLFAALGMLQKSAGLPDLIAIARWAPPVAILGYVAPALLIARSLTAKSRVQWLAVGVFVVVDWTGQDYMSPQTFAFWLLMCIAGIVMTVIRRWDDPDHEGPSARLRPIERLRARLRPQQAAARVDGAHRLWVGEAGRRVRLSRAQWRAVHLVVALGGSALIASHQLTPFMLVLVLFALWLVGRTPHWQLWFGAGVLVLAWLLVPAWPFVSGHIGEITGGLTNTSSGASQNLGGRTASGSAQHHLVVNAIMVETLAVWLLAGLGTLLLVSERRRVRAVLLLAGMPFLLVPLQTYGGEMLIRAYLFSLPLVGFLVAVFLHAATRRRPTDRRPWRGVALAVVLLVLASTTVLTRYGNERGDSFRPAEVNLYSWFFEHTPKESTVELIDANSPRNWHRYAYDVWMYYEEAAPGPRWEKDPTADRLLADIAKRGHNRKHAYVIYTPSMARMAQLSGNAPASTFTKVIDELDHDPRFKLIHRTSGGSVWEVVGS</sequence>
<evidence type="ECO:0008006" key="4">
    <source>
        <dbReference type="Google" id="ProtNLM"/>
    </source>
</evidence>